<keyword evidence="3" id="KW-1185">Reference proteome</keyword>
<sequence>MEDEIEDIVEDEEKAEKLSQLIEQKIEEKVEQVSSRETEQREKNTKEEKEEVSRRGFLKKLGAGALGLGAASMLPSVSAYDIKSSDGLEVWSGSNQLIDASSAPVEIMNSNLRLATGRSIEDGNGNSLFNIRDGYGYMLHGQSDETSRALLHDKTMGNTALSYTTSTSAPGTLELTNADLNVGSNKIKTSNFEVVENSDTNSLDFNYTG</sequence>
<feature type="region of interest" description="Disordered" evidence="1">
    <location>
        <begin position="28"/>
        <end position="53"/>
    </location>
</feature>
<evidence type="ECO:0000313" key="3">
    <source>
        <dbReference type="Proteomes" id="UP000377803"/>
    </source>
</evidence>
<dbReference type="KEGG" id="ncon:LC1Nh_0422"/>
<dbReference type="RefSeq" id="WP_153550062.1">
    <property type="nucleotide sequence ID" value="NZ_CP040089.1"/>
</dbReference>
<evidence type="ECO:0008006" key="4">
    <source>
        <dbReference type="Google" id="ProtNLM"/>
    </source>
</evidence>
<dbReference type="AlphaFoldDB" id="A0A5Q0UFD5"/>
<dbReference type="InterPro" id="IPR006311">
    <property type="entry name" value="TAT_signal"/>
</dbReference>
<name>A0A5Q0UFD5_9ARCH</name>
<proteinExistence type="predicted"/>
<reference evidence="3" key="1">
    <citation type="submission" date="2019-05" db="EMBL/GenBank/DDBJ databases">
        <title>Candidatus Nanohalobium constans, a novel model system to study the DPANN nano-sized archaea: genomic and physiological characterization of a nanoarchaeon co-cultured with its chitinotrophic host.</title>
        <authorList>
            <person name="La Cono V."/>
            <person name="Arcadi E."/>
            <person name="Crisafi F."/>
            <person name="Denaro R."/>
            <person name="La Spada G."/>
            <person name="Messina E."/>
            <person name="Smedile F."/>
            <person name="Toshchakov S.V."/>
            <person name="Shevchenko M.A."/>
            <person name="Golyshin P.N."/>
            <person name="Golyshina O.V."/>
            <person name="Ferrer M."/>
            <person name="Rohde M."/>
            <person name="Mushegian A."/>
            <person name="Sorokin D.Y."/>
            <person name="Giuliano L."/>
            <person name="Yakimov M.M."/>
        </authorList>
    </citation>
    <scope>NUCLEOTIDE SEQUENCE [LARGE SCALE GENOMIC DNA]</scope>
    <source>
        <strain evidence="3">LC1Nh</strain>
    </source>
</reference>
<dbReference type="Proteomes" id="UP000377803">
    <property type="component" value="Chromosome"/>
</dbReference>
<organism evidence="2 3">
    <name type="scientific">Candidatus Nanohalobium constans</name>
    <dbReference type="NCBI Taxonomy" id="2565781"/>
    <lineage>
        <taxon>Archaea</taxon>
        <taxon>Candidatus Nanohalarchaeota</taxon>
        <taxon>Candidatus Nanohalobia</taxon>
        <taxon>Candidatus Nanohalobiales</taxon>
        <taxon>Candidatus Nanohalobiaceae</taxon>
        <taxon>Candidatus Nanohalobium</taxon>
    </lineage>
</organism>
<accession>A0A5Q0UFD5</accession>
<dbReference type="InterPro" id="IPR019546">
    <property type="entry name" value="TAT_signal_bac_arc"/>
</dbReference>
<evidence type="ECO:0000313" key="2">
    <source>
        <dbReference type="EMBL" id="QGA80323.1"/>
    </source>
</evidence>
<dbReference type="PROSITE" id="PS51318">
    <property type="entry name" value="TAT"/>
    <property type="match status" value="1"/>
</dbReference>
<gene>
    <name evidence="2" type="ORF">LC1Nh_0422</name>
</gene>
<protein>
    <recommendedName>
        <fullName evidence="4">Twin-arginine translocation signal domain-containing protein</fullName>
    </recommendedName>
</protein>
<evidence type="ECO:0000256" key="1">
    <source>
        <dbReference type="SAM" id="MobiDB-lite"/>
    </source>
</evidence>
<dbReference type="NCBIfam" id="TIGR01409">
    <property type="entry name" value="TAT_signal_seq"/>
    <property type="match status" value="1"/>
</dbReference>
<dbReference type="EMBL" id="CP040089">
    <property type="protein sequence ID" value="QGA80323.1"/>
    <property type="molecule type" value="Genomic_DNA"/>
</dbReference>
<dbReference type="GeneID" id="42364806"/>